<reference evidence="4 5" key="1">
    <citation type="submission" date="2019-09" db="EMBL/GenBank/DDBJ databases">
        <title>Parvibaculum sedimenti sp. nov., isolated from sediment.</title>
        <authorList>
            <person name="Wang Y."/>
        </authorList>
    </citation>
    <scope>NUCLEOTIDE SEQUENCE [LARGE SCALE GENOMIC DNA]</scope>
    <source>
        <strain evidence="4 5">HXT-9</strain>
    </source>
</reference>
<dbReference type="GO" id="GO:0008270">
    <property type="term" value="F:zinc ion binding"/>
    <property type="evidence" value="ECO:0007669"/>
    <property type="project" value="InterPro"/>
</dbReference>
<organism evidence="4 5">
    <name type="scientific">Parvibaculum sedimenti</name>
    <dbReference type="NCBI Taxonomy" id="2608632"/>
    <lineage>
        <taxon>Bacteria</taxon>
        <taxon>Pseudomonadati</taxon>
        <taxon>Pseudomonadota</taxon>
        <taxon>Alphaproteobacteria</taxon>
        <taxon>Hyphomicrobiales</taxon>
        <taxon>Parvibaculaceae</taxon>
        <taxon>Parvibaculum</taxon>
    </lineage>
</organism>
<evidence type="ECO:0000313" key="5">
    <source>
        <dbReference type="Proteomes" id="UP000468901"/>
    </source>
</evidence>
<sequence>MEPTEQSAVPGLFQTLSEPWKVAVQQAWQACRAGTLPIGSALADRSGRVVACGHNLRLADHATHPFAGSSVAHAEILTLGSVKHKAALQDFVLYSTLEPCPMCAGAIRMAGVGRVCFASRDPLAGGMDLFRSNKYMQAGRCDIQPPGSRLLEDLLIALLMERLINLAPDGVGRSIGAWSAVSPGAVVFGQWLARGGVIEDMRRRNVPVEASFAILEKLYGNESRAESVVPGAGL</sequence>
<dbReference type="Pfam" id="PF00383">
    <property type="entry name" value="dCMP_cyt_deam_1"/>
    <property type="match status" value="1"/>
</dbReference>
<protein>
    <recommendedName>
        <fullName evidence="3">CMP/dCMP-type deaminase domain-containing protein</fullName>
    </recommendedName>
</protein>
<accession>A0A6N6VM02</accession>
<dbReference type="Gene3D" id="3.40.140.10">
    <property type="entry name" value="Cytidine Deaminase, domain 2"/>
    <property type="match status" value="1"/>
</dbReference>
<dbReference type="InterPro" id="IPR002125">
    <property type="entry name" value="CMP_dCMP_dom"/>
</dbReference>
<dbReference type="PANTHER" id="PTHR11079">
    <property type="entry name" value="CYTOSINE DEAMINASE FAMILY MEMBER"/>
    <property type="match status" value="1"/>
</dbReference>
<proteinExistence type="predicted"/>
<dbReference type="InterPro" id="IPR016192">
    <property type="entry name" value="APOBEC/CMP_deaminase_Zn-bd"/>
</dbReference>
<name>A0A6N6VM02_9HYPH</name>
<keyword evidence="5" id="KW-1185">Reference proteome</keyword>
<dbReference type="PANTHER" id="PTHR11079:SF162">
    <property type="entry name" value="RIBOFLAVIN BIOSYNTHESIS PROTEIN PYRD, CHLOROPLASTIC"/>
    <property type="match status" value="1"/>
</dbReference>
<dbReference type="PROSITE" id="PS00903">
    <property type="entry name" value="CYT_DCMP_DEAMINASES_1"/>
    <property type="match status" value="1"/>
</dbReference>
<gene>
    <name evidence="4" type="ORF">F2P47_05940</name>
</gene>
<dbReference type="SUPFAM" id="SSF53927">
    <property type="entry name" value="Cytidine deaminase-like"/>
    <property type="match status" value="1"/>
</dbReference>
<feature type="domain" description="CMP/dCMP-type deaminase" evidence="3">
    <location>
        <begin position="14"/>
        <end position="128"/>
    </location>
</feature>
<dbReference type="AlphaFoldDB" id="A0A6N6VM02"/>
<evidence type="ECO:0000256" key="2">
    <source>
        <dbReference type="ARBA" id="ARBA00022833"/>
    </source>
</evidence>
<dbReference type="InterPro" id="IPR016193">
    <property type="entry name" value="Cytidine_deaminase-like"/>
</dbReference>
<dbReference type="GO" id="GO:0016787">
    <property type="term" value="F:hydrolase activity"/>
    <property type="evidence" value="ECO:0007669"/>
    <property type="project" value="InterPro"/>
</dbReference>
<dbReference type="EMBL" id="WESC01000004">
    <property type="protein sequence ID" value="KAB7741283.1"/>
    <property type="molecule type" value="Genomic_DNA"/>
</dbReference>
<comment type="caution">
    <text evidence="4">The sequence shown here is derived from an EMBL/GenBank/DDBJ whole genome shotgun (WGS) entry which is preliminary data.</text>
</comment>
<dbReference type="Proteomes" id="UP000468901">
    <property type="component" value="Unassembled WGS sequence"/>
</dbReference>
<evidence type="ECO:0000259" key="3">
    <source>
        <dbReference type="PROSITE" id="PS51747"/>
    </source>
</evidence>
<keyword evidence="1" id="KW-0479">Metal-binding</keyword>
<dbReference type="RefSeq" id="WP_152215253.1">
    <property type="nucleotide sequence ID" value="NZ_WESC01000004.1"/>
</dbReference>
<evidence type="ECO:0000256" key="1">
    <source>
        <dbReference type="ARBA" id="ARBA00022723"/>
    </source>
</evidence>
<evidence type="ECO:0000313" key="4">
    <source>
        <dbReference type="EMBL" id="KAB7741283.1"/>
    </source>
</evidence>
<dbReference type="PROSITE" id="PS51747">
    <property type="entry name" value="CYT_DCMP_DEAMINASES_2"/>
    <property type="match status" value="1"/>
</dbReference>
<dbReference type="CDD" id="cd01285">
    <property type="entry name" value="nucleoside_deaminase"/>
    <property type="match status" value="1"/>
</dbReference>
<keyword evidence="2" id="KW-0862">Zinc</keyword>